<name>J7F9D9_9CAUD</name>
<dbReference type="GeneID" id="14011982"/>
<dbReference type="Proteomes" id="UP000003754">
    <property type="component" value="Segment"/>
</dbReference>
<evidence type="ECO:0000313" key="1">
    <source>
        <dbReference type="EMBL" id="AFH19727.1"/>
    </source>
</evidence>
<organism evidence="1 2">
    <name type="scientific">Agrobacterium phage 7-7-1</name>
    <dbReference type="NCBI Taxonomy" id="1161931"/>
    <lineage>
        <taxon>Viruses</taxon>
        <taxon>Duplodnaviria</taxon>
        <taxon>Heunggongvirae</taxon>
        <taxon>Uroviricota</taxon>
        <taxon>Caudoviricetes</taxon>
        <taxon>Schmittlotzvirus</taxon>
        <taxon>Schmittlotzvirus sv771</taxon>
    </lineage>
</organism>
<dbReference type="RefSeq" id="YP_007006485.1">
    <property type="nucleotide sequence ID" value="NC_019519.1"/>
</dbReference>
<reference evidence="1 2" key="1">
    <citation type="submission" date="2011-12" db="EMBL/GenBank/DDBJ databases">
        <title>The genome sequence of the flagella-specific Agrobacterium bacteriophage 7-7-1.</title>
        <authorList>
            <person name="Schmitt R."/>
            <person name="Van den Bossche A."/>
            <person name="Lavigne R."/>
            <person name="Kropinski A.M."/>
        </authorList>
    </citation>
    <scope>NUCLEOTIDE SEQUENCE [LARGE SCALE GENOMIC DNA]</scope>
</reference>
<keyword evidence="2" id="KW-1185">Reference proteome</keyword>
<sequence length="124" mass="14569">MVEPCGSRVTCNPPPTDTDRDYLVEVKRYDDFEHALEIIMENGFYPEGSDHYRNSDFDFQSWRLGEINLIVTYKEWFATRHRSATAVCKSLNLMDKADRIALFQKMLYGNRPNEKAKEAENIPW</sequence>
<proteinExistence type="predicted"/>
<protein>
    <submittedName>
        <fullName evidence="1">Uncharacterized protein</fullName>
    </submittedName>
</protein>
<accession>J7F9D9</accession>
<dbReference type="EMBL" id="JQ312117">
    <property type="protein sequence ID" value="AFH19727.1"/>
    <property type="molecule type" value="Genomic_DNA"/>
</dbReference>
<evidence type="ECO:0000313" key="2">
    <source>
        <dbReference type="Proteomes" id="UP000003754"/>
    </source>
</evidence>
<gene>
    <name evidence="1" type="ORF">7-7-1_00029</name>
</gene>
<dbReference type="KEGG" id="vg:14011982"/>